<organism evidence="2 3">
    <name type="scientific">Rhynchosporium secalis</name>
    <name type="common">Barley scald fungus</name>
    <dbReference type="NCBI Taxonomy" id="38038"/>
    <lineage>
        <taxon>Eukaryota</taxon>
        <taxon>Fungi</taxon>
        <taxon>Dikarya</taxon>
        <taxon>Ascomycota</taxon>
        <taxon>Pezizomycotina</taxon>
        <taxon>Leotiomycetes</taxon>
        <taxon>Helotiales</taxon>
        <taxon>Ploettnerulaceae</taxon>
        <taxon>Rhynchosporium</taxon>
    </lineage>
</organism>
<gene>
    <name evidence="2" type="ORF">RSE6_12215</name>
</gene>
<dbReference type="EMBL" id="FJVC01000476">
    <property type="protein sequence ID" value="CZT51123.1"/>
    <property type="molecule type" value="Genomic_DNA"/>
</dbReference>
<evidence type="ECO:0000313" key="3">
    <source>
        <dbReference type="Proteomes" id="UP000177625"/>
    </source>
</evidence>
<dbReference type="Proteomes" id="UP000177625">
    <property type="component" value="Unassembled WGS sequence"/>
</dbReference>
<evidence type="ECO:0000256" key="1">
    <source>
        <dbReference type="SAM" id="MobiDB-lite"/>
    </source>
</evidence>
<keyword evidence="3" id="KW-1185">Reference proteome</keyword>
<feature type="region of interest" description="Disordered" evidence="1">
    <location>
        <begin position="1"/>
        <end position="34"/>
    </location>
</feature>
<dbReference type="AlphaFoldDB" id="A0A1E1MPX2"/>
<accession>A0A1E1MPX2</accession>
<proteinExistence type="predicted"/>
<sequence length="104" mass="11661">MNLGEGGAPGPQKKTYFPPDKDPRRQYSEGGALNTPQELNWVRGTKTLRDKNNIPILNTKGEKQKIPNLVPKGLKRILQERGYFSTKKTIAKCFGKKKCSPMTS</sequence>
<evidence type="ECO:0000313" key="2">
    <source>
        <dbReference type="EMBL" id="CZT51123.1"/>
    </source>
</evidence>
<reference evidence="3" key="1">
    <citation type="submission" date="2016-03" db="EMBL/GenBank/DDBJ databases">
        <authorList>
            <person name="Guldener U."/>
        </authorList>
    </citation>
    <scope>NUCLEOTIDE SEQUENCE [LARGE SCALE GENOMIC DNA]</scope>
</reference>
<name>A0A1E1MPX2_RHYSE</name>
<protein>
    <submittedName>
        <fullName evidence="2">Uncharacterized protein</fullName>
    </submittedName>
</protein>